<dbReference type="Pfam" id="PF00782">
    <property type="entry name" value="DSPc"/>
    <property type="match status" value="1"/>
</dbReference>
<evidence type="ECO:0000259" key="5">
    <source>
        <dbReference type="PROSITE" id="PS50056"/>
    </source>
</evidence>
<evidence type="ECO:0000313" key="6">
    <source>
        <dbReference type="Proteomes" id="UP000695022"/>
    </source>
</evidence>
<gene>
    <name evidence="7" type="primary">LOC106812470</name>
</gene>
<dbReference type="InterPro" id="IPR000387">
    <property type="entry name" value="Tyr_Pase_dom"/>
</dbReference>
<organism evidence="6 7">
    <name type="scientific">Priapulus caudatus</name>
    <name type="common">Priapulid worm</name>
    <dbReference type="NCBI Taxonomy" id="37621"/>
    <lineage>
        <taxon>Eukaryota</taxon>
        <taxon>Metazoa</taxon>
        <taxon>Ecdysozoa</taxon>
        <taxon>Scalidophora</taxon>
        <taxon>Priapulida</taxon>
        <taxon>Priapulimorpha</taxon>
        <taxon>Priapulimorphida</taxon>
        <taxon>Priapulidae</taxon>
        <taxon>Priapulus</taxon>
    </lineage>
</organism>
<dbReference type="InterPro" id="IPR016130">
    <property type="entry name" value="Tyr_Pase_AS"/>
</dbReference>
<feature type="domain" description="Tyrosine specific protein phosphatases" evidence="5">
    <location>
        <begin position="66"/>
        <end position="124"/>
    </location>
</feature>
<proteinExistence type="inferred from homology"/>
<feature type="domain" description="Tyrosine-protein phosphatase" evidence="4">
    <location>
        <begin position="6"/>
        <end position="146"/>
    </location>
</feature>
<dbReference type="PROSITE" id="PS50056">
    <property type="entry name" value="TYR_PHOSPHATASE_2"/>
    <property type="match status" value="1"/>
</dbReference>
<dbReference type="InterPro" id="IPR029021">
    <property type="entry name" value="Prot-tyrosine_phosphatase-like"/>
</dbReference>
<comment type="similarity">
    <text evidence="1">Belongs to the protein-tyrosine phosphatase family. Non-receptor class dual specificity subfamily.</text>
</comment>
<dbReference type="GeneID" id="106812470"/>
<keyword evidence="6" id="KW-1185">Reference proteome</keyword>
<dbReference type="InterPro" id="IPR052103">
    <property type="entry name" value="Dual_spec_Phospatases"/>
</dbReference>
<dbReference type="PROSITE" id="PS00383">
    <property type="entry name" value="TYR_PHOSPHATASE_1"/>
    <property type="match status" value="1"/>
</dbReference>
<accession>A0ABM1EI20</accession>
<reference evidence="7" key="1">
    <citation type="submission" date="2025-08" db="UniProtKB">
        <authorList>
            <consortium name="RefSeq"/>
        </authorList>
    </citation>
    <scope>IDENTIFICATION</scope>
</reference>
<evidence type="ECO:0000256" key="3">
    <source>
        <dbReference type="ARBA" id="ARBA00022912"/>
    </source>
</evidence>
<dbReference type="InterPro" id="IPR020422">
    <property type="entry name" value="TYR_PHOSPHATASE_DUAL_dom"/>
</dbReference>
<evidence type="ECO:0000256" key="2">
    <source>
        <dbReference type="ARBA" id="ARBA00022801"/>
    </source>
</evidence>
<dbReference type="PANTHER" id="PTHR45961:SF6">
    <property type="entry name" value="IP21249P"/>
    <property type="match status" value="1"/>
</dbReference>
<keyword evidence="2" id="KW-0378">Hydrolase</keyword>
<evidence type="ECO:0000256" key="1">
    <source>
        <dbReference type="ARBA" id="ARBA00008601"/>
    </source>
</evidence>
<dbReference type="CDD" id="cd14514">
    <property type="entry name" value="DUSP14-like"/>
    <property type="match status" value="1"/>
</dbReference>
<protein>
    <submittedName>
        <fullName evidence="7">Dual specificity protein phosphatase 18-like</fullName>
    </submittedName>
</protein>
<dbReference type="PANTHER" id="PTHR45961">
    <property type="entry name" value="IP21249P"/>
    <property type="match status" value="1"/>
</dbReference>
<evidence type="ECO:0000259" key="4">
    <source>
        <dbReference type="PROSITE" id="PS50054"/>
    </source>
</evidence>
<evidence type="ECO:0000313" key="7">
    <source>
        <dbReference type="RefSeq" id="XP_014671841.1"/>
    </source>
</evidence>
<name>A0ABM1EI20_PRICU</name>
<dbReference type="SMART" id="SM00195">
    <property type="entry name" value="DSPc"/>
    <property type="match status" value="1"/>
</dbReference>
<keyword evidence="3" id="KW-0904">Protein phosphatase</keyword>
<dbReference type="InterPro" id="IPR000340">
    <property type="entry name" value="Dual-sp_phosphatase_cat-dom"/>
</dbReference>
<sequence length="231" mass="26248">MTGIFDIQQVMPYLYLSAATPVTAANIDRLRIALVINASRDLQAPDHPTVGYLQVKVDDLPYERIDEFFDMVAMRIETTRRQGGKALVHCRAGVSRSASLVIAHLMKYEGMTLSKAYNHVKDRRRWVAPNEGFWKQLIQYERKLYGRTSVNSGDDDAAATPDYCFGRYHTVAPPSESPHRSSINRSTSPTCMLSREAPVLAAYRSSPSIPYSSYNRDLSPIRTGRRMYMRY</sequence>
<dbReference type="SUPFAM" id="SSF52799">
    <property type="entry name" value="(Phosphotyrosine protein) phosphatases II"/>
    <property type="match status" value="1"/>
</dbReference>
<dbReference type="Proteomes" id="UP000695022">
    <property type="component" value="Unplaced"/>
</dbReference>
<dbReference type="PROSITE" id="PS50054">
    <property type="entry name" value="TYR_PHOSPHATASE_DUAL"/>
    <property type="match status" value="1"/>
</dbReference>
<dbReference type="RefSeq" id="XP_014671841.1">
    <property type="nucleotide sequence ID" value="XM_014816355.1"/>
</dbReference>
<dbReference type="Gene3D" id="3.90.190.10">
    <property type="entry name" value="Protein tyrosine phosphatase superfamily"/>
    <property type="match status" value="1"/>
</dbReference>